<reference evidence="2 3" key="1">
    <citation type="submission" date="2020-08" db="EMBL/GenBank/DDBJ databases">
        <title>Genomic Encyclopedia of Type Strains, Phase IV (KMG-IV): sequencing the most valuable type-strain genomes for metagenomic binning, comparative biology and taxonomic classification.</title>
        <authorList>
            <person name="Goeker M."/>
        </authorList>
    </citation>
    <scope>NUCLEOTIDE SEQUENCE [LARGE SCALE GENOMIC DNA]</scope>
    <source>
        <strain evidence="2 3">DSM 23562</strain>
    </source>
</reference>
<comment type="caution">
    <text evidence="2">The sequence shown here is derived from an EMBL/GenBank/DDBJ whole genome shotgun (WGS) entry which is preliminary data.</text>
</comment>
<feature type="compositionally biased region" description="Basic and acidic residues" evidence="1">
    <location>
        <begin position="161"/>
        <end position="176"/>
    </location>
</feature>
<dbReference type="EMBL" id="JACHGW010000013">
    <property type="protein sequence ID" value="MBB6054089.1"/>
    <property type="molecule type" value="Genomic_DNA"/>
</dbReference>
<feature type="region of interest" description="Disordered" evidence="1">
    <location>
        <begin position="119"/>
        <end position="200"/>
    </location>
</feature>
<gene>
    <name evidence="2" type="ORF">HNQ39_005936</name>
</gene>
<name>A0A7W9SYA4_ARMRO</name>
<proteinExistence type="predicted"/>
<evidence type="ECO:0000313" key="3">
    <source>
        <dbReference type="Proteomes" id="UP000520814"/>
    </source>
</evidence>
<protein>
    <submittedName>
        <fullName evidence="2">Uncharacterized protein</fullName>
    </submittedName>
</protein>
<dbReference type="RefSeq" id="WP_184204169.1">
    <property type="nucleotide sequence ID" value="NZ_JACHGW010000013.1"/>
</dbReference>
<evidence type="ECO:0000313" key="2">
    <source>
        <dbReference type="EMBL" id="MBB6054089.1"/>
    </source>
</evidence>
<accession>A0A7W9SYA4</accession>
<feature type="compositionally biased region" description="Basic and acidic residues" evidence="1">
    <location>
        <begin position="119"/>
        <end position="140"/>
    </location>
</feature>
<evidence type="ECO:0000256" key="1">
    <source>
        <dbReference type="SAM" id="MobiDB-lite"/>
    </source>
</evidence>
<keyword evidence="3" id="KW-1185">Reference proteome</keyword>
<dbReference type="Gene3D" id="1.10.10.10">
    <property type="entry name" value="Winged helix-like DNA-binding domain superfamily/Winged helix DNA-binding domain"/>
    <property type="match status" value="1"/>
</dbReference>
<dbReference type="InterPro" id="IPR036388">
    <property type="entry name" value="WH-like_DNA-bd_sf"/>
</dbReference>
<dbReference type="Proteomes" id="UP000520814">
    <property type="component" value="Unassembled WGS sequence"/>
</dbReference>
<dbReference type="AlphaFoldDB" id="A0A7W9SYA4"/>
<organism evidence="2 3">
    <name type="scientific">Armatimonas rosea</name>
    <dbReference type="NCBI Taxonomy" id="685828"/>
    <lineage>
        <taxon>Bacteria</taxon>
        <taxon>Bacillati</taxon>
        <taxon>Armatimonadota</taxon>
        <taxon>Armatimonadia</taxon>
        <taxon>Armatimonadales</taxon>
        <taxon>Armatimonadaceae</taxon>
        <taxon>Armatimonas</taxon>
    </lineage>
</organism>
<sequence>MSDFEGFQPLEANFTPTPNQFFDYVVPNFPPCVVSVVATIIRATLGWTDPLTGEKRIEAELSVADIQRRAKLSRNSARDGIRGALTAKLIIETAETYATSGARYALRWSDEARQRAAIERQRRALDDAPSKPKTSLREGDEGGGQKLTGSKSDPVKNCPPYKERNSQKKKDTDVSVKKSLNVSEAEVPSPAPSTPNEGGRGIYAIRDKAVSELIALTGDEGSLRRFQQLWEIAEGKGTLEAWNAALRATRRRLSGNARQALDRPGAYFDRICVQELEKREVFVPTIAEKQADLGVGNAIRQGLFGGEDRLGGEESLLAEEEEPAPQEAITEVVAPPLTATELAAELAVLESQGGAPYEAFLSFCEAERKRYEAEMGKVSQASRERLLAVFDRPEKRRDLYKKWKAAGQAL</sequence>